<protein>
    <submittedName>
        <fullName evidence="2">X-X-X-Leu-X-X-Gly heptad repeat protein</fullName>
    </submittedName>
</protein>
<dbReference type="EMBL" id="JACCAU010000001">
    <property type="protein sequence ID" value="NYH19995.1"/>
    <property type="molecule type" value="Genomic_DNA"/>
</dbReference>
<organism evidence="2 3">
    <name type="scientific">Paraburkholderia bryophila</name>
    <dbReference type="NCBI Taxonomy" id="420952"/>
    <lineage>
        <taxon>Bacteria</taxon>
        <taxon>Pseudomonadati</taxon>
        <taxon>Pseudomonadota</taxon>
        <taxon>Betaproteobacteria</taxon>
        <taxon>Burkholderiales</taxon>
        <taxon>Burkholderiaceae</taxon>
        <taxon>Paraburkholderia</taxon>
    </lineage>
</organism>
<gene>
    <name evidence="2" type="ORF">GGD41_007223</name>
</gene>
<evidence type="ECO:0000313" key="2">
    <source>
        <dbReference type="EMBL" id="NYH19995.1"/>
    </source>
</evidence>
<comment type="caution">
    <text evidence="2">The sequence shown here is derived from an EMBL/GenBank/DDBJ whole genome shotgun (WGS) entry which is preliminary data.</text>
</comment>
<evidence type="ECO:0000256" key="1">
    <source>
        <dbReference type="SAM" id="MobiDB-lite"/>
    </source>
</evidence>
<dbReference type="Proteomes" id="UP000572540">
    <property type="component" value="Unassembled WGS sequence"/>
</dbReference>
<name>A0A7Y9WGJ4_9BURK</name>
<reference evidence="2 3" key="1">
    <citation type="submission" date="2020-07" db="EMBL/GenBank/DDBJ databases">
        <title>Exploring microbial biodiversity for novel pathways involved in the catabolism of aromatic compounds derived from lignin.</title>
        <authorList>
            <person name="Elkins J."/>
        </authorList>
    </citation>
    <scope>NUCLEOTIDE SEQUENCE [LARGE SCALE GENOMIC DNA]</scope>
    <source>
        <strain evidence="2 3">H2C3B</strain>
    </source>
</reference>
<feature type="compositionally biased region" description="Low complexity" evidence="1">
    <location>
        <begin position="10"/>
        <end position="21"/>
    </location>
</feature>
<proteinExistence type="predicted"/>
<accession>A0A7Y9WGJ4</accession>
<feature type="region of interest" description="Disordered" evidence="1">
    <location>
        <begin position="1"/>
        <end position="27"/>
    </location>
</feature>
<evidence type="ECO:0000313" key="3">
    <source>
        <dbReference type="Proteomes" id="UP000572540"/>
    </source>
</evidence>
<sequence length="54" mass="5875">MTSLSTGVASLSTGVTSLSTGPEHDEQQRDLAVDVHLDRHRLAVDRNCKRGSIR</sequence>
<dbReference type="AlphaFoldDB" id="A0A7Y9WGJ4"/>